<comment type="similarity">
    <text evidence="1 6">Belongs to the universal ribosomal protein uL5 family.</text>
</comment>
<dbReference type="EMBL" id="MEWU01000003">
    <property type="protein sequence ID" value="OGC84048.1"/>
    <property type="molecule type" value="Genomic_DNA"/>
</dbReference>
<dbReference type="InterPro" id="IPR031310">
    <property type="entry name" value="Ribosomal_uL5_N"/>
</dbReference>
<evidence type="ECO:0000256" key="1">
    <source>
        <dbReference type="ARBA" id="ARBA00008553"/>
    </source>
</evidence>
<dbReference type="STRING" id="1797240.A3D68_01905"/>
<dbReference type="InterPro" id="IPR020930">
    <property type="entry name" value="Ribosomal_uL5_bac-type"/>
</dbReference>
<evidence type="ECO:0000256" key="5">
    <source>
        <dbReference type="ARBA" id="ARBA00035461"/>
    </source>
</evidence>
<comment type="caution">
    <text evidence="9">The sequence shown here is derived from an EMBL/GenBank/DDBJ whole genome shotgun (WGS) entry which is preliminary data.</text>
</comment>
<organism evidence="9 10">
    <name type="scientific">Candidatus Adlerbacteria bacterium RIFCSPHIGHO2_02_FULL_52_17</name>
    <dbReference type="NCBI Taxonomy" id="1797240"/>
    <lineage>
        <taxon>Bacteria</taxon>
        <taxon>Candidatus Adleribacteriota</taxon>
    </lineage>
</organism>
<protein>
    <recommendedName>
        <fullName evidence="4">Large ribosomal subunit protein uL5</fullName>
    </recommendedName>
    <alternativeName>
        <fullName evidence="5">50S ribosomal protein L5</fullName>
    </alternativeName>
</protein>
<dbReference type="Pfam" id="PF00673">
    <property type="entry name" value="Ribosomal_L5_C"/>
    <property type="match status" value="1"/>
</dbReference>
<dbReference type="SUPFAM" id="SSF55282">
    <property type="entry name" value="RL5-like"/>
    <property type="match status" value="1"/>
</dbReference>
<dbReference type="Pfam" id="PF00281">
    <property type="entry name" value="Ribosomal_L5"/>
    <property type="match status" value="1"/>
</dbReference>
<dbReference type="GO" id="GO:0005840">
    <property type="term" value="C:ribosome"/>
    <property type="evidence" value="ECO:0007669"/>
    <property type="project" value="UniProtKB-KW"/>
</dbReference>
<dbReference type="AlphaFoldDB" id="A0A1F4XR28"/>
<dbReference type="GO" id="GO:1990904">
    <property type="term" value="C:ribonucleoprotein complex"/>
    <property type="evidence" value="ECO:0007669"/>
    <property type="project" value="UniProtKB-KW"/>
</dbReference>
<proteinExistence type="inferred from homology"/>
<evidence type="ECO:0000256" key="3">
    <source>
        <dbReference type="ARBA" id="ARBA00023274"/>
    </source>
</evidence>
<dbReference type="Gene3D" id="3.30.1440.10">
    <property type="match status" value="1"/>
</dbReference>
<dbReference type="NCBIfam" id="NF000585">
    <property type="entry name" value="PRK00010.1"/>
    <property type="match status" value="1"/>
</dbReference>
<keyword evidence="2 6" id="KW-0689">Ribosomal protein</keyword>
<evidence type="ECO:0000259" key="8">
    <source>
        <dbReference type="Pfam" id="PF00673"/>
    </source>
</evidence>
<reference evidence="9 10" key="1">
    <citation type="journal article" date="2016" name="Nat. Commun.">
        <title>Thousands of microbial genomes shed light on interconnected biogeochemical processes in an aquifer system.</title>
        <authorList>
            <person name="Anantharaman K."/>
            <person name="Brown C.T."/>
            <person name="Hug L.A."/>
            <person name="Sharon I."/>
            <person name="Castelle C.J."/>
            <person name="Probst A.J."/>
            <person name="Thomas B.C."/>
            <person name="Singh A."/>
            <person name="Wilkins M.J."/>
            <person name="Karaoz U."/>
            <person name="Brodie E.L."/>
            <person name="Williams K.H."/>
            <person name="Hubbard S.S."/>
            <person name="Banfield J.F."/>
        </authorList>
    </citation>
    <scope>NUCLEOTIDE SEQUENCE [LARGE SCALE GENOMIC DNA]</scope>
</reference>
<evidence type="ECO:0000256" key="2">
    <source>
        <dbReference type="ARBA" id="ARBA00022980"/>
    </source>
</evidence>
<evidence type="ECO:0000313" key="10">
    <source>
        <dbReference type="Proteomes" id="UP000177564"/>
    </source>
</evidence>
<dbReference type="PIRSF" id="PIRSF002161">
    <property type="entry name" value="Ribosomal_L5"/>
    <property type="match status" value="1"/>
</dbReference>
<dbReference type="InterPro" id="IPR031309">
    <property type="entry name" value="Ribosomal_uL5_C"/>
</dbReference>
<sequence length="181" mass="19920">MSSSLIQKQQKTAFDILKKGVGLVNRMQTPRIEKVVISVGVGKMAKEKGRMDLVVDRLGKITGQKPVARGAKKSIATYKTRLGDTVGYQVTMRGVRAEDFLNRLIHIALPRTKDFKGVSLGALDLMGNYTLGIKEHSVFAETSDEELKDVFGMAVTIVTTAKDKKVAEAYLRHLGLPFKKA</sequence>
<gene>
    <name evidence="9" type="ORF">A3D68_01905</name>
</gene>
<feature type="domain" description="Large ribosomal subunit protein uL5 C-terminal" evidence="8">
    <location>
        <begin position="86"/>
        <end position="178"/>
    </location>
</feature>
<dbReference type="PANTHER" id="PTHR11994">
    <property type="entry name" value="60S RIBOSOMAL PROTEIN L11-RELATED"/>
    <property type="match status" value="1"/>
</dbReference>
<dbReference type="Proteomes" id="UP000177564">
    <property type="component" value="Unassembled WGS sequence"/>
</dbReference>
<evidence type="ECO:0000256" key="6">
    <source>
        <dbReference type="RuleBase" id="RU003930"/>
    </source>
</evidence>
<dbReference type="InterPro" id="IPR002132">
    <property type="entry name" value="Ribosomal_uL5"/>
</dbReference>
<keyword evidence="3 6" id="KW-0687">Ribonucleoprotein</keyword>
<evidence type="ECO:0000313" key="9">
    <source>
        <dbReference type="EMBL" id="OGC84048.1"/>
    </source>
</evidence>
<feature type="domain" description="Large ribosomal subunit protein uL5 N-terminal" evidence="7">
    <location>
        <begin position="25"/>
        <end position="81"/>
    </location>
</feature>
<dbReference type="FunFam" id="3.30.1440.10:FF:000001">
    <property type="entry name" value="50S ribosomal protein L5"/>
    <property type="match status" value="1"/>
</dbReference>
<dbReference type="GO" id="GO:0003735">
    <property type="term" value="F:structural constituent of ribosome"/>
    <property type="evidence" value="ECO:0007669"/>
    <property type="project" value="InterPro"/>
</dbReference>
<dbReference type="GO" id="GO:0006412">
    <property type="term" value="P:translation"/>
    <property type="evidence" value="ECO:0007669"/>
    <property type="project" value="InterPro"/>
</dbReference>
<evidence type="ECO:0000259" key="7">
    <source>
        <dbReference type="Pfam" id="PF00281"/>
    </source>
</evidence>
<accession>A0A1F4XR28</accession>
<evidence type="ECO:0000256" key="4">
    <source>
        <dbReference type="ARBA" id="ARBA00035245"/>
    </source>
</evidence>
<name>A0A1F4XR28_9BACT</name>
<dbReference type="InterPro" id="IPR022803">
    <property type="entry name" value="Ribosomal_uL5_dom_sf"/>
</dbReference>